<dbReference type="Proteomes" id="UP000095286">
    <property type="component" value="Unplaced"/>
</dbReference>
<accession>A0AC35TPA8</accession>
<evidence type="ECO:0000313" key="1">
    <source>
        <dbReference type="Proteomes" id="UP000095286"/>
    </source>
</evidence>
<evidence type="ECO:0000313" key="2">
    <source>
        <dbReference type="WBParaSite" id="RSKR_0000270600.1"/>
    </source>
</evidence>
<organism evidence="1 2">
    <name type="scientific">Rhabditophanes sp. KR3021</name>
    <dbReference type="NCBI Taxonomy" id="114890"/>
    <lineage>
        <taxon>Eukaryota</taxon>
        <taxon>Metazoa</taxon>
        <taxon>Ecdysozoa</taxon>
        <taxon>Nematoda</taxon>
        <taxon>Chromadorea</taxon>
        <taxon>Rhabditida</taxon>
        <taxon>Tylenchina</taxon>
        <taxon>Panagrolaimomorpha</taxon>
        <taxon>Strongyloidoidea</taxon>
        <taxon>Alloionematidae</taxon>
        <taxon>Rhabditophanes</taxon>
    </lineage>
</organism>
<protein>
    <submittedName>
        <fullName evidence="2">Cytochrome b5 heme-binding domain-containing protein</fullName>
    </submittedName>
</protein>
<proteinExistence type="predicted"/>
<sequence>MAILQRVSTSPDLYAKLLILFSIWTAIVSCLVTYYDVDIPVGPCLKWIAVSISQIGVVKNSIERVEALAGFAGQTARMFQEEEKPVFEDDVFVIKHSEGLPILTKEQLSLFDGSRPSKPVCLAILGRIYDVSRGIKHYGPGGSYHPLAGKDATRAFVTGDLTEDGLIDDIEGLNDQDLLSIFDWIKFYEKDYKLVGYLNGKYFNAKGERTKEGEEAMEMLDKAVHFRSSQIEEYEAFPPCNSEFHQNTGGRVWCSNKSGGINRDWVGVPRKLFQPSSKSFRCACVKNFGDSLVNPETKGNRGDLDYAHLGEYDNCSPTSNSCRLIK</sequence>
<name>A0AC35TPA8_9BILA</name>
<reference evidence="2" key="1">
    <citation type="submission" date="2016-11" db="UniProtKB">
        <authorList>
            <consortium name="WormBaseParasite"/>
        </authorList>
    </citation>
    <scope>IDENTIFICATION</scope>
    <source>
        <strain evidence="2">KR3021</strain>
    </source>
</reference>
<dbReference type="WBParaSite" id="RSKR_0000270600.1">
    <property type="protein sequence ID" value="RSKR_0000270600.1"/>
    <property type="gene ID" value="RSKR_0000270600"/>
</dbReference>